<dbReference type="OrthoDB" id="2272416at2759"/>
<dbReference type="Gene3D" id="3.30.70.270">
    <property type="match status" value="1"/>
</dbReference>
<name>A0A5B6VTQ2_9ROSI</name>
<comment type="caution">
    <text evidence="9">The sequence shown here is derived from an EMBL/GenBank/DDBJ whole genome shotgun (WGS) entry which is preliminary data.</text>
</comment>
<dbReference type="PROSITE" id="PS50994">
    <property type="entry name" value="INTEGRASE"/>
    <property type="match status" value="1"/>
</dbReference>
<keyword evidence="10" id="KW-1185">Reference proteome</keyword>
<evidence type="ECO:0000256" key="3">
    <source>
        <dbReference type="ARBA" id="ARBA00022722"/>
    </source>
</evidence>
<organism evidence="9 10">
    <name type="scientific">Gossypium australe</name>
    <dbReference type="NCBI Taxonomy" id="47621"/>
    <lineage>
        <taxon>Eukaryota</taxon>
        <taxon>Viridiplantae</taxon>
        <taxon>Streptophyta</taxon>
        <taxon>Embryophyta</taxon>
        <taxon>Tracheophyta</taxon>
        <taxon>Spermatophyta</taxon>
        <taxon>Magnoliopsida</taxon>
        <taxon>eudicotyledons</taxon>
        <taxon>Gunneridae</taxon>
        <taxon>Pentapetalae</taxon>
        <taxon>rosids</taxon>
        <taxon>malvids</taxon>
        <taxon>Malvales</taxon>
        <taxon>Malvaceae</taxon>
        <taxon>Malvoideae</taxon>
        <taxon>Gossypium</taxon>
    </lineage>
</organism>
<dbReference type="SUPFAM" id="SSF53098">
    <property type="entry name" value="Ribonuclease H-like"/>
    <property type="match status" value="1"/>
</dbReference>
<accession>A0A5B6VTQ2</accession>
<reference evidence="10" key="1">
    <citation type="journal article" date="2019" name="Plant Biotechnol. J.">
        <title>Genome sequencing of the Australian wild diploid species Gossypium australe highlights disease resistance and delayed gland morphogenesis.</title>
        <authorList>
            <person name="Cai Y."/>
            <person name="Cai X."/>
            <person name="Wang Q."/>
            <person name="Wang P."/>
            <person name="Zhang Y."/>
            <person name="Cai C."/>
            <person name="Xu Y."/>
            <person name="Wang K."/>
            <person name="Zhou Z."/>
            <person name="Wang C."/>
            <person name="Geng S."/>
            <person name="Li B."/>
            <person name="Dong Q."/>
            <person name="Hou Y."/>
            <person name="Wang H."/>
            <person name="Ai P."/>
            <person name="Liu Z."/>
            <person name="Yi F."/>
            <person name="Sun M."/>
            <person name="An G."/>
            <person name="Cheng J."/>
            <person name="Zhang Y."/>
            <person name="Shi Q."/>
            <person name="Xie Y."/>
            <person name="Shi X."/>
            <person name="Chang Y."/>
            <person name="Huang F."/>
            <person name="Chen Y."/>
            <person name="Hong S."/>
            <person name="Mi L."/>
            <person name="Sun Q."/>
            <person name="Zhang L."/>
            <person name="Zhou B."/>
            <person name="Peng R."/>
            <person name="Zhang X."/>
            <person name="Liu F."/>
        </authorList>
    </citation>
    <scope>NUCLEOTIDE SEQUENCE [LARGE SCALE GENOMIC DNA]</scope>
    <source>
        <strain evidence="10">cv. PA1801</strain>
    </source>
</reference>
<evidence type="ECO:0000256" key="4">
    <source>
        <dbReference type="ARBA" id="ARBA00022759"/>
    </source>
</evidence>
<evidence type="ECO:0000256" key="5">
    <source>
        <dbReference type="ARBA" id="ARBA00022801"/>
    </source>
</evidence>
<dbReference type="Pfam" id="PF00078">
    <property type="entry name" value="RVT_1"/>
    <property type="match status" value="1"/>
</dbReference>
<evidence type="ECO:0000256" key="1">
    <source>
        <dbReference type="ARBA" id="ARBA00022679"/>
    </source>
</evidence>
<dbReference type="SUPFAM" id="SSF56672">
    <property type="entry name" value="DNA/RNA polymerases"/>
    <property type="match status" value="1"/>
</dbReference>
<dbReference type="InterPro" id="IPR005162">
    <property type="entry name" value="Retrotrans_gag_dom"/>
</dbReference>
<dbReference type="PANTHER" id="PTHR37984:SF5">
    <property type="entry name" value="PROTEIN NYNRIN-LIKE"/>
    <property type="match status" value="1"/>
</dbReference>
<dbReference type="InterPro" id="IPR001584">
    <property type="entry name" value="Integrase_cat-core"/>
</dbReference>
<dbReference type="GO" id="GO:0015074">
    <property type="term" value="P:DNA integration"/>
    <property type="evidence" value="ECO:0007669"/>
    <property type="project" value="InterPro"/>
</dbReference>
<dbReference type="EMBL" id="SMMG02000005">
    <property type="protein sequence ID" value="KAA3472322.1"/>
    <property type="molecule type" value="Genomic_DNA"/>
</dbReference>
<feature type="region of interest" description="Disordered" evidence="7">
    <location>
        <begin position="261"/>
        <end position="304"/>
    </location>
</feature>
<evidence type="ECO:0000256" key="6">
    <source>
        <dbReference type="ARBA" id="ARBA00022918"/>
    </source>
</evidence>
<evidence type="ECO:0000313" key="10">
    <source>
        <dbReference type="Proteomes" id="UP000325315"/>
    </source>
</evidence>
<dbReference type="GO" id="GO:0003964">
    <property type="term" value="F:RNA-directed DNA polymerase activity"/>
    <property type="evidence" value="ECO:0007669"/>
    <property type="project" value="UniProtKB-KW"/>
</dbReference>
<dbReference type="InterPro" id="IPR000477">
    <property type="entry name" value="RT_dom"/>
</dbReference>
<keyword evidence="1" id="KW-0808">Transferase</keyword>
<dbReference type="Pfam" id="PF03732">
    <property type="entry name" value="Retrotrans_gag"/>
    <property type="match status" value="1"/>
</dbReference>
<feature type="compositionally biased region" description="Basic and acidic residues" evidence="7">
    <location>
        <begin position="198"/>
        <end position="210"/>
    </location>
</feature>
<dbReference type="InterPro" id="IPR012337">
    <property type="entry name" value="RNaseH-like_sf"/>
</dbReference>
<evidence type="ECO:0000256" key="7">
    <source>
        <dbReference type="SAM" id="MobiDB-lite"/>
    </source>
</evidence>
<dbReference type="Pfam" id="PF08284">
    <property type="entry name" value="RVP_2"/>
    <property type="match status" value="1"/>
</dbReference>
<dbReference type="InterPro" id="IPR043502">
    <property type="entry name" value="DNA/RNA_pol_sf"/>
</dbReference>
<keyword evidence="2" id="KW-0548">Nucleotidyltransferase</keyword>
<keyword evidence="3" id="KW-0540">Nuclease</keyword>
<keyword evidence="4" id="KW-0255">Endonuclease</keyword>
<dbReference type="GO" id="GO:0016787">
    <property type="term" value="F:hydrolase activity"/>
    <property type="evidence" value="ECO:0007669"/>
    <property type="project" value="UniProtKB-KW"/>
</dbReference>
<dbReference type="GO" id="GO:0003676">
    <property type="term" value="F:nucleic acid binding"/>
    <property type="evidence" value="ECO:0007669"/>
    <property type="project" value="InterPro"/>
</dbReference>
<dbReference type="FunFam" id="3.30.70.270:FF:000003">
    <property type="entry name" value="Transposon Ty3-G Gag-Pol polyprotein"/>
    <property type="match status" value="1"/>
</dbReference>
<evidence type="ECO:0000259" key="8">
    <source>
        <dbReference type="PROSITE" id="PS50994"/>
    </source>
</evidence>
<dbReference type="Gene3D" id="3.30.420.10">
    <property type="entry name" value="Ribonuclease H-like superfamily/Ribonuclease H"/>
    <property type="match status" value="1"/>
</dbReference>
<dbReference type="PANTHER" id="PTHR37984">
    <property type="entry name" value="PROTEIN CBG26694"/>
    <property type="match status" value="1"/>
</dbReference>
<feature type="domain" description="Integrase catalytic" evidence="8">
    <location>
        <begin position="849"/>
        <end position="937"/>
    </location>
</feature>
<evidence type="ECO:0000256" key="2">
    <source>
        <dbReference type="ARBA" id="ARBA00022695"/>
    </source>
</evidence>
<keyword evidence="6" id="KW-0695">RNA-directed DNA polymerase</keyword>
<dbReference type="Proteomes" id="UP000325315">
    <property type="component" value="Unassembled WGS sequence"/>
</dbReference>
<dbReference type="Gene3D" id="1.10.340.70">
    <property type="match status" value="1"/>
</dbReference>
<evidence type="ECO:0000313" key="9">
    <source>
        <dbReference type="EMBL" id="KAA3472322.1"/>
    </source>
</evidence>
<gene>
    <name evidence="9" type="ORF">EPI10_022811</name>
</gene>
<sequence>MGFSAHLSDNVGKLLRGAIGWYRGVLVGLGDYTLSSCNSPLSLNLAGEDVDVVHAAVVEAEMLGLDPQHQAEQKLKGADQWWLTVREGTHADHLTWDFFKAAFQGKYYGASYVDARRKEFLNLVQGGGSVAVCEAEFLCLSWYARGIVSTDYEHCVHFEDGLRDELRVLIAPQKERNFATLVEKAKIAEEVKHSEWKNRDKDMGRNKRDSGYLGTARGFQKRPRSEGPVRVGVLATTNRLQPCVDCGKLHSICHRFAQPVEGGQQLPKGRGPSRGGNSMRRGQRARGRGVDNRDDTEAGQPGLVYAVERREDDDIPDVITGTFFIFDAPFTAFIDIRSTHWYIACAVSGTLDIKSEIITRETTVISPLGQSLLVNMHGLAVKFCANLDCAAKWMVLRTPEDKEVRRIGERRNYLSNVVFTLKAERLVRKGCEEFLAFIDALVIRELSVKNVRIVKEFLNIFFEELLGLPLDQKVEFGIEMLPGTTLVSIAPYRIALKELVELKAQIQDLLDRGLTIKNKCPLPRIDDLFNQLRGALVFSKIDLRLSRYGHYKFLVMSFELTNAPATFMDMMNQVFQPYLDRFVVVFIDDILVYSKTEEEHDSHLWVVLQILREKQLYAKFNKCEFWLKEIESHRTGGKERVCCLFDASHTGLGCVLMQEGKVVAYASRQLRPHEGGVCSEDMEALFIWGEELNLRQRRWIELLKDYDCSIEFHPGKASLVVVALSRKVISDLRAMFAHISLYEDGSLLAKLQVKPAWVEGGEMGDFGLNSEGVLCFHGKICVPRDSKLRQMILREAHSSLYAMYPDGNKMYRDLREQYCWPGLKRKVTNFVSKCLTCQKVKAKHQLPLRLLQPVKIPLWKWERITMDFVSGLPLTSTKKDSVWVIVDRLTKSAHFIPVHTDYSLQKLAKLYVAEIVRLHRVPVSIISDRDARFTSQF</sequence>
<feature type="region of interest" description="Disordered" evidence="7">
    <location>
        <begin position="198"/>
        <end position="227"/>
    </location>
</feature>
<dbReference type="InterPro" id="IPR041373">
    <property type="entry name" value="RT_RNaseH"/>
</dbReference>
<dbReference type="InterPro" id="IPR036397">
    <property type="entry name" value="RNaseH_sf"/>
</dbReference>
<dbReference type="InterPro" id="IPR043128">
    <property type="entry name" value="Rev_trsase/Diguanyl_cyclase"/>
</dbReference>
<keyword evidence="5" id="KW-0378">Hydrolase</keyword>
<dbReference type="Pfam" id="PF17921">
    <property type="entry name" value="Integrase_H2C2"/>
    <property type="match status" value="1"/>
</dbReference>
<dbReference type="GO" id="GO:0004519">
    <property type="term" value="F:endonuclease activity"/>
    <property type="evidence" value="ECO:0007669"/>
    <property type="project" value="UniProtKB-KW"/>
</dbReference>
<dbReference type="CDD" id="cd01647">
    <property type="entry name" value="RT_LTR"/>
    <property type="match status" value="1"/>
</dbReference>
<protein>
    <submittedName>
        <fullName evidence="9">DNA/RNA polymerases superfamily protein</fullName>
    </submittedName>
</protein>
<proteinExistence type="predicted"/>
<dbReference type="Pfam" id="PF17917">
    <property type="entry name" value="RT_RNaseH"/>
    <property type="match status" value="1"/>
</dbReference>
<dbReference type="InterPro" id="IPR041588">
    <property type="entry name" value="Integrase_H2C2"/>
</dbReference>
<dbReference type="InterPro" id="IPR050951">
    <property type="entry name" value="Retrovirus_Pol_polyprotein"/>
</dbReference>
<dbReference type="AlphaFoldDB" id="A0A5B6VTQ2"/>